<sequence>MIPVMLRDTTRYAPMSSHPPSYIPANPDSTPVILDALPLFPLHTVLFPDGRLPLRVFEKRYVDMVRSCLRDGSAFGVCLISSGQEVARPDDPTVPESVGCLAEIVDCNMEQLGVLLIEARGRQRFRVLSHETHDDGLLVARAELLPDDIIDCKLELLGECLAALRRIVTAIHAESPDNLPFSEPYLWDDPTWVANRLCELLPVPLKAKQMLMELPDAGMRIEIVHRYMRQHHIV</sequence>
<dbReference type="InterPro" id="IPR046336">
    <property type="entry name" value="Lon_prtase_N_sf"/>
</dbReference>
<proteinExistence type="predicted"/>
<protein>
    <recommendedName>
        <fullName evidence="1">Lon N-terminal domain-containing protein</fullName>
    </recommendedName>
</protein>
<comment type="caution">
    <text evidence="2">The sequence shown here is derived from an EMBL/GenBank/DDBJ whole genome shotgun (WGS) entry which is preliminary data.</text>
</comment>
<dbReference type="Gene3D" id="1.10.4060.10">
    <property type="entry name" value="BPP1347 like domain"/>
    <property type="match status" value="1"/>
</dbReference>
<dbReference type="PANTHER" id="PTHR46732:SF8">
    <property type="entry name" value="ATP-DEPENDENT PROTEASE LA (LON) DOMAIN PROTEIN"/>
    <property type="match status" value="1"/>
</dbReference>
<dbReference type="Proteomes" id="UP000706525">
    <property type="component" value="Unassembled WGS sequence"/>
</dbReference>
<dbReference type="InterPro" id="IPR015947">
    <property type="entry name" value="PUA-like_sf"/>
</dbReference>
<dbReference type="SMART" id="SM00464">
    <property type="entry name" value="LON"/>
    <property type="match status" value="1"/>
</dbReference>
<gene>
    <name evidence="2" type="ORF">LMG32289_02051</name>
</gene>
<dbReference type="InterPro" id="IPR003111">
    <property type="entry name" value="Lon_prtase_N"/>
</dbReference>
<dbReference type="Pfam" id="PF02190">
    <property type="entry name" value="LON_substr_bdg"/>
    <property type="match status" value="1"/>
</dbReference>
<dbReference type="PROSITE" id="PS51787">
    <property type="entry name" value="LON_N"/>
    <property type="match status" value="1"/>
</dbReference>
<evidence type="ECO:0000313" key="2">
    <source>
        <dbReference type="EMBL" id="CAG9170152.1"/>
    </source>
</evidence>
<dbReference type="PANTHER" id="PTHR46732">
    <property type="entry name" value="ATP-DEPENDENT PROTEASE LA (LON) DOMAIN PROTEIN"/>
    <property type="match status" value="1"/>
</dbReference>
<evidence type="ECO:0000313" key="3">
    <source>
        <dbReference type="Proteomes" id="UP000706525"/>
    </source>
</evidence>
<name>A0ABM8WRR7_9BURK</name>
<reference evidence="2 3" key="1">
    <citation type="submission" date="2021-08" db="EMBL/GenBank/DDBJ databases">
        <authorList>
            <person name="Peeters C."/>
        </authorList>
    </citation>
    <scope>NUCLEOTIDE SEQUENCE [LARGE SCALE GENOMIC DNA]</scope>
    <source>
        <strain evidence="2 3">LMG 32289</strain>
    </source>
</reference>
<keyword evidence="3" id="KW-1185">Reference proteome</keyword>
<feature type="domain" description="Lon N-terminal" evidence="1">
    <location>
        <begin position="34"/>
        <end position="232"/>
    </location>
</feature>
<organism evidence="2 3">
    <name type="scientific">Cupriavidus pampae</name>
    <dbReference type="NCBI Taxonomy" id="659251"/>
    <lineage>
        <taxon>Bacteria</taxon>
        <taxon>Pseudomonadati</taxon>
        <taxon>Pseudomonadota</taxon>
        <taxon>Betaproteobacteria</taxon>
        <taxon>Burkholderiales</taxon>
        <taxon>Burkholderiaceae</taxon>
        <taxon>Cupriavidus</taxon>
    </lineage>
</organism>
<dbReference type="Gene3D" id="2.30.130.40">
    <property type="entry name" value="LON domain-like"/>
    <property type="match status" value="1"/>
</dbReference>
<dbReference type="SUPFAM" id="SSF88697">
    <property type="entry name" value="PUA domain-like"/>
    <property type="match status" value="1"/>
</dbReference>
<dbReference type="EMBL" id="CAJZAG010000003">
    <property type="protein sequence ID" value="CAG9170152.1"/>
    <property type="molecule type" value="Genomic_DNA"/>
</dbReference>
<evidence type="ECO:0000259" key="1">
    <source>
        <dbReference type="PROSITE" id="PS51787"/>
    </source>
</evidence>
<accession>A0ABM8WRR7</accession>